<evidence type="ECO:0000256" key="9">
    <source>
        <dbReference type="ARBA" id="ARBA00022806"/>
    </source>
</evidence>
<evidence type="ECO:0000256" key="5">
    <source>
        <dbReference type="ARBA" id="ARBA00022723"/>
    </source>
</evidence>
<dbReference type="Pfam" id="PF00270">
    <property type="entry name" value="DEAD"/>
    <property type="match status" value="1"/>
</dbReference>
<feature type="domain" description="Helicase ATP-binding" evidence="25">
    <location>
        <begin position="408"/>
        <end position="583"/>
    </location>
</feature>
<keyword evidence="27" id="KW-1185">Reference proteome</keyword>
<comment type="similarity">
    <text evidence="3">Belongs to the helicase family. RecQ subfamily.</text>
</comment>
<evidence type="ECO:0000256" key="14">
    <source>
        <dbReference type="ARBA" id="ARBA00023235"/>
    </source>
</evidence>
<dbReference type="PROSITE" id="PS51194">
    <property type="entry name" value="HELICASE_CTER"/>
    <property type="match status" value="1"/>
</dbReference>
<dbReference type="GO" id="GO:0005737">
    <property type="term" value="C:cytoplasm"/>
    <property type="evidence" value="ECO:0007669"/>
    <property type="project" value="TreeGrafter"/>
</dbReference>
<evidence type="ECO:0000259" key="24">
    <source>
        <dbReference type="PROSITE" id="PS50967"/>
    </source>
</evidence>
<keyword evidence="9" id="KW-0347">Helicase</keyword>
<dbReference type="GO" id="GO:0043138">
    <property type="term" value="F:3'-5' DNA helicase activity"/>
    <property type="evidence" value="ECO:0007669"/>
    <property type="project" value="UniProtKB-EC"/>
</dbReference>
<evidence type="ECO:0000259" key="25">
    <source>
        <dbReference type="PROSITE" id="PS51192"/>
    </source>
</evidence>
<feature type="compositionally biased region" description="Polar residues" evidence="23">
    <location>
        <begin position="58"/>
        <end position="81"/>
    </location>
</feature>
<evidence type="ECO:0000256" key="8">
    <source>
        <dbReference type="ARBA" id="ARBA00022801"/>
    </source>
</evidence>
<keyword evidence="11" id="KW-0067">ATP-binding</keyword>
<dbReference type="GO" id="GO:0000724">
    <property type="term" value="P:double-strand break repair via homologous recombination"/>
    <property type="evidence" value="ECO:0007669"/>
    <property type="project" value="TreeGrafter"/>
</dbReference>
<feature type="region of interest" description="Disordered" evidence="23">
    <location>
        <begin position="1031"/>
        <end position="1051"/>
    </location>
</feature>
<dbReference type="InterPro" id="IPR018982">
    <property type="entry name" value="RQC_domain"/>
</dbReference>
<feature type="domain" description="HRDC" evidence="24">
    <location>
        <begin position="946"/>
        <end position="1026"/>
    </location>
</feature>
<keyword evidence="5" id="KW-0479">Metal-binding</keyword>
<dbReference type="GO" id="GO:0006260">
    <property type="term" value="P:DNA replication"/>
    <property type="evidence" value="ECO:0007669"/>
    <property type="project" value="UniProtKB-KW"/>
</dbReference>
<evidence type="ECO:0000256" key="1">
    <source>
        <dbReference type="ARBA" id="ARBA00001947"/>
    </source>
</evidence>
<keyword evidence="15" id="KW-0539">Nucleus</keyword>
<dbReference type="SUPFAM" id="SSF52540">
    <property type="entry name" value="P-loop containing nucleoside triphosphate hydrolases"/>
    <property type="match status" value="1"/>
</dbReference>
<dbReference type="InterPro" id="IPR010997">
    <property type="entry name" value="HRDC-like_sf"/>
</dbReference>
<dbReference type="Gene3D" id="1.10.10.10">
    <property type="entry name" value="Winged helix-like DNA-binding domain superfamily/Winged helix DNA-binding domain"/>
    <property type="match status" value="1"/>
</dbReference>
<dbReference type="EC" id="5.6.2.4" evidence="17"/>
<evidence type="ECO:0000256" key="21">
    <source>
        <dbReference type="ARBA" id="ARBA00076065"/>
    </source>
</evidence>
<dbReference type="InterPro" id="IPR002121">
    <property type="entry name" value="HRDC_dom"/>
</dbReference>
<gene>
    <name evidence="28" type="primary">LOC112689740</name>
</gene>
<dbReference type="InterPro" id="IPR032284">
    <property type="entry name" value="RecQ_Zn-bd"/>
</dbReference>
<comment type="catalytic activity">
    <reaction evidence="19">
        <text>ATP + H2O = ADP + phosphate + H(+)</text>
        <dbReference type="Rhea" id="RHEA:13065"/>
        <dbReference type="ChEBI" id="CHEBI:15377"/>
        <dbReference type="ChEBI" id="CHEBI:15378"/>
        <dbReference type="ChEBI" id="CHEBI:30616"/>
        <dbReference type="ChEBI" id="CHEBI:43474"/>
        <dbReference type="ChEBI" id="CHEBI:456216"/>
    </reaction>
</comment>
<dbReference type="GO" id="GO:0005524">
    <property type="term" value="F:ATP binding"/>
    <property type="evidence" value="ECO:0007669"/>
    <property type="project" value="UniProtKB-KW"/>
</dbReference>
<dbReference type="InterPro" id="IPR044876">
    <property type="entry name" value="HRDC_dom_sf"/>
</dbReference>
<dbReference type="PROSITE" id="PS51192">
    <property type="entry name" value="HELICASE_ATP_BIND_1"/>
    <property type="match status" value="1"/>
</dbReference>
<evidence type="ECO:0000259" key="26">
    <source>
        <dbReference type="PROSITE" id="PS51194"/>
    </source>
</evidence>
<dbReference type="SUPFAM" id="SSF47819">
    <property type="entry name" value="HRDC-like"/>
    <property type="match status" value="1"/>
</dbReference>
<evidence type="ECO:0000256" key="23">
    <source>
        <dbReference type="SAM" id="MobiDB-lite"/>
    </source>
</evidence>
<feature type="domain" description="Helicase C-terminal" evidence="26">
    <location>
        <begin position="606"/>
        <end position="755"/>
    </location>
</feature>
<keyword evidence="13" id="KW-0234">DNA repair</keyword>
<dbReference type="GO" id="GO:0009378">
    <property type="term" value="F:four-way junction helicase activity"/>
    <property type="evidence" value="ECO:0007669"/>
    <property type="project" value="TreeGrafter"/>
</dbReference>
<dbReference type="Proteomes" id="UP000694846">
    <property type="component" value="Unplaced"/>
</dbReference>
<evidence type="ECO:0000256" key="12">
    <source>
        <dbReference type="ARBA" id="ARBA00023125"/>
    </source>
</evidence>
<dbReference type="Pfam" id="PF16124">
    <property type="entry name" value="RecQ_Zn_bind"/>
    <property type="match status" value="1"/>
</dbReference>
<dbReference type="PANTHER" id="PTHR13710">
    <property type="entry name" value="DNA HELICASE RECQ FAMILY MEMBER"/>
    <property type="match status" value="1"/>
</dbReference>
<dbReference type="GeneID" id="112689740"/>
<proteinExistence type="inferred from homology"/>
<comment type="cofactor">
    <cofactor evidence="1">
        <name>Zn(2+)</name>
        <dbReference type="ChEBI" id="CHEBI:29105"/>
    </cofactor>
</comment>
<evidence type="ECO:0000256" key="16">
    <source>
        <dbReference type="ARBA" id="ARBA00034617"/>
    </source>
</evidence>
<sequence length="1133" mass="128627">MSFQLKKPSAIFKHLNSFAERNEFEQNALKLKTSEDSQNTARSDVLENDIDNLTSTKQSCEDLQSASTKQSSRNSGSPNTELKNHTTKENSTIKITKSQKSNIVASTSENNKRLQKTNLILNRNHSDPNLSKKIETLLNNENMNVLDVRYMDVTKKLEAHVKSLEKLEYDMLQKVFDMFVDIPENVAINIPGLRDPSSLPHFKKVRQKIKNKLKVARAQLKSQQEIIKKENSLNVLNDTFISPDKNIKEEKISKNISDNNDMLLDEKLENQINLNLNYDNNSVKLSNLHSFSDIPTSSNSSITQSRLNNLTCTVTSLHFNSKENNKISHDKSDFNINVDVQKSTPSSQIMNENKSTTSQNINLLNSTETDSSKTELTRTDYDFSWELLAVFKRTFGLRNFRENQFEAINAALLGHNCFILMPTGGGKSLCYQLPAVISRGITIVISPLKSLIIDQTQKLKSLDIPAAHLLSNITADEENEIFSKLWEAEPGFKLLYVTPEKVKASNKLLQVLNNLYCRNMLARIVIDEAHCVSNWGHDFRPDYKQLGVLKENYKNVPIMALTATATQRVRKDILHQLNIEDTKWFISSFNRPNLVYEVIPKSGKSTLLEIVKLIKSKFDRQSGIIYCMTKKECDSTAVLLSREGIKVASYHAGLTDKQRNNIQLQWTSNKLNLVCATIAFGMGIDKPDVRYVIHYSLPQSIEGYYQESGRAGRDGDVAHCILFYVYSDMHRIQKLIQIGNGATFETKKVRLQNLCRIVSYCENKTDCRRALQLNYFDEIFDRVQCISNEETMCDNCRNKLSTKLIDITEESIKLITAVQEICGSDSSWKNNFTFTHFVDIFKGCKTQKVKLHGHERSNIFGCGVHWNRHDVERLINKLILEGYLREEMVIANKSDIMNAYIRIGPVAEKLLNGSVKLSLALSSKNNTVADQTSSSKKEPAINPMLKEIQEKCYENLMDVCRGLAASLEINTSAVMTVQAIRSMSLLMPENEEDMLKIDGVTKSNFDKFGEPLLEITRQAATEKLEILGTENKQNFNEADSNSDYNPENSFNSPCYEDMVNQMLESSRGKKRKAKSSTRKPKRFKKGRAKKKCGSKNSSTSTMAKIRKTALKLNAKMRPIRKPGFLQSPKKSST</sequence>
<keyword evidence="6" id="KW-0547">Nucleotide-binding</keyword>
<dbReference type="FunFam" id="3.40.50.300:FF:000340">
    <property type="entry name" value="Bloom syndrome, RecQ helicase"/>
    <property type="match status" value="1"/>
</dbReference>
<comment type="subcellular location">
    <subcellularLocation>
        <location evidence="2">Nucleus</location>
    </subcellularLocation>
</comment>
<dbReference type="InterPro" id="IPR011545">
    <property type="entry name" value="DEAD/DEAH_box_helicase_dom"/>
</dbReference>
<dbReference type="InterPro" id="IPR001650">
    <property type="entry name" value="Helicase_C-like"/>
</dbReference>
<dbReference type="GO" id="GO:0016787">
    <property type="term" value="F:hydrolase activity"/>
    <property type="evidence" value="ECO:0007669"/>
    <property type="project" value="UniProtKB-KW"/>
</dbReference>
<dbReference type="SMART" id="SM00956">
    <property type="entry name" value="RQC"/>
    <property type="match status" value="1"/>
</dbReference>
<keyword evidence="4" id="KW-0235">DNA replication</keyword>
<dbReference type="Pfam" id="PF00570">
    <property type="entry name" value="HRDC"/>
    <property type="match status" value="1"/>
</dbReference>
<dbReference type="Pfam" id="PF09382">
    <property type="entry name" value="RQC"/>
    <property type="match status" value="1"/>
</dbReference>
<feature type="region of interest" description="Disordered" evidence="23">
    <location>
        <begin position="1063"/>
        <end position="1133"/>
    </location>
</feature>
<reference evidence="28" key="1">
    <citation type="submission" date="2025-08" db="UniProtKB">
        <authorList>
            <consortium name="RefSeq"/>
        </authorList>
    </citation>
    <scope>IDENTIFICATION</scope>
    <source>
        <tissue evidence="28">Whole body</tissue>
    </source>
</reference>
<evidence type="ECO:0000313" key="27">
    <source>
        <dbReference type="Proteomes" id="UP000694846"/>
    </source>
</evidence>
<accession>A0A8B8G907</accession>
<evidence type="ECO:0000256" key="13">
    <source>
        <dbReference type="ARBA" id="ARBA00023204"/>
    </source>
</evidence>
<name>A0A8B8G907_9HEMI</name>
<dbReference type="InterPro" id="IPR036390">
    <property type="entry name" value="WH_DNA-bd_sf"/>
</dbReference>
<dbReference type="InterPro" id="IPR036388">
    <property type="entry name" value="WH-like_DNA-bd_sf"/>
</dbReference>
<evidence type="ECO:0000256" key="19">
    <source>
        <dbReference type="ARBA" id="ARBA00049360"/>
    </source>
</evidence>
<evidence type="ECO:0000256" key="20">
    <source>
        <dbReference type="ARBA" id="ARBA00073450"/>
    </source>
</evidence>
<dbReference type="SMART" id="SM00341">
    <property type="entry name" value="HRDC"/>
    <property type="match status" value="1"/>
</dbReference>
<evidence type="ECO:0000256" key="4">
    <source>
        <dbReference type="ARBA" id="ARBA00022705"/>
    </source>
</evidence>
<keyword evidence="12" id="KW-0238">DNA-binding</keyword>
<evidence type="ECO:0000256" key="6">
    <source>
        <dbReference type="ARBA" id="ARBA00022741"/>
    </source>
</evidence>
<dbReference type="GO" id="GO:0005694">
    <property type="term" value="C:chromosome"/>
    <property type="evidence" value="ECO:0007669"/>
    <property type="project" value="TreeGrafter"/>
</dbReference>
<evidence type="ECO:0000256" key="18">
    <source>
        <dbReference type="ARBA" id="ARBA00044542"/>
    </source>
</evidence>
<keyword evidence="14" id="KW-0413">Isomerase</keyword>
<dbReference type="InterPro" id="IPR027417">
    <property type="entry name" value="P-loop_NTPase"/>
</dbReference>
<protein>
    <recommendedName>
        <fullName evidence="20">RecQ-like DNA helicase BLM</fullName>
        <ecNumber evidence="17">5.6.2.4</ecNumber>
    </recommendedName>
    <alternativeName>
        <fullName evidence="21">Bloom syndrome protein homolog</fullName>
    </alternativeName>
    <alternativeName>
        <fullName evidence="18">DNA 3'-5' helicase BLM</fullName>
    </alternativeName>
    <alternativeName>
        <fullName evidence="22">RecQ helicase homolog</fullName>
    </alternativeName>
</protein>
<dbReference type="InterPro" id="IPR014001">
    <property type="entry name" value="Helicase_ATP-bd"/>
</dbReference>
<dbReference type="InterPro" id="IPR004589">
    <property type="entry name" value="DNA_helicase_ATP-dep_RecQ"/>
</dbReference>
<dbReference type="PANTHER" id="PTHR13710:SF153">
    <property type="entry name" value="RECQ-LIKE DNA HELICASE BLM"/>
    <property type="match status" value="1"/>
</dbReference>
<dbReference type="FunFam" id="3.40.50.300:FF:000537">
    <property type="entry name" value="Bloom syndrome RecQ-like helicase"/>
    <property type="match status" value="1"/>
</dbReference>
<dbReference type="GO" id="GO:0046872">
    <property type="term" value="F:metal ion binding"/>
    <property type="evidence" value="ECO:0007669"/>
    <property type="project" value="UniProtKB-KW"/>
</dbReference>
<evidence type="ECO:0000256" key="22">
    <source>
        <dbReference type="ARBA" id="ARBA00076271"/>
    </source>
</evidence>
<dbReference type="GO" id="GO:0007131">
    <property type="term" value="P:reciprocal meiotic recombination"/>
    <property type="evidence" value="ECO:0007669"/>
    <property type="project" value="UniProtKB-ARBA"/>
</dbReference>
<dbReference type="SUPFAM" id="SSF46785">
    <property type="entry name" value="Winged helix' DNA-binding domain"/>
    <property type="match status" value="1"/>
</dbReference>
<dbReference type="Gene3D" id="3.40.50.300">
    <property type="entry name" value="P-loop containing nucleotide triphosphate hydrolases"/>
    <property type="match status" value="2"/>
</dbReference>
<keyword evidence="10" id="KW-0862">Zinc</keyword>
<comment type="catalytic activity">
    <reaction evidence="16">
        <text>Couples ATP hydrolysis with the unwinding of duplex DNA by translocating in the 3'-5' direction.</text>
        <dbReference type="EC" id="5.6.2.4"/>
    </reaction>
</comment>
<keyword evidence="7" id="KW-0227">DNA damage</keyword>
<dbReference type="NCBIfam" id="TIGR00614">
    <property type="entry name" value="recQ_fam"/>
    <property type="match status" value="1"/>
</dbReference>
<evidence type="ECO:0000256" key="11">
    <source>
        <dbReference type="ARBA" id="ARBA00022840"/>
    </source>
</evidence>
<evidence type="ECO:0000256" key="2">
    <source>
        <dbReference type="ARBA" id="ARBA00004123"/>
    </source>
</evidence>
<evidence type="ECO:0000256" key="15">
    <source>
        <dbReference type="ARBA" id="ARBA00023242"/>
    </source>
</evidence>
<dbReference type="OrthoDB" id="10261556at2759"/>
<feature type="compositionally biased region" description="Basic residues" evidence="23">
    <location>
        <begin position="1068"/>
        <end position="1093"/>
    </location>
</feature>
<dbReference type="Pfam" id="PF00271">
    <property type="entry name" value="Helicase_C"/>
    <property type="match status" value="1"/>
</dbReference>
<dbReference type="InterPro" id="IPR002464">
    <property type="entry name" value="DNA/RNA_helicase_DEAH_CS"/>
</dbReference>
<evidence type="ECO:0000256" key="10">
    <source>
        <dbReference type="ARBA" id="ARBA00022833"/>
    </source>
</evidence>
<organism evidence="27 28">
    <name type="scientific">Sipha flava</name>
    <name type="common">yellow sugarcane aphid</name>
    <dbReference type="NCBI Taxonomy" id="143950"/>
    <lineage>
        <taxon>Eukaryota</taxon>
        <taxon>Metazoa</taxon>
        <taxon>Ecdysozoa</taxon>
        <taxon>Arthropoda</taxon>
        <taxon>Hexapoda</taxon>
        <taxon>Insecta</taxon>
        <taxon>Pterygota</taxon>
        <taxon>Neoptera</taxon>
        <taxon>Paraneoptera</taxon>
        <taxon>Hemiptera</taxon>
        <taxon>Sternorrhyncha</taxon>
        <taxon>Aphidomorpha</taxon>
        <taxon>Aphidoidea</taxon>
        <taxon>Aphididae</taxon>
        <taxon>Sipha</taxon>
    </lineage>
</organism>
<evidence type="ECO:0000256" key="7">
    <source>
        <dbReference type="ARBA" id="ARBA00022763"/>
    </source>
</evidence>
<dbReference type="CDD" id="cd18794">
    <property type="entry name" value="SF2_C_RecQ"/>
    <property type="match status" value="1"/>
</dbReference>
<dbReference type="GO" id="GO:0003677">
    <property type="term" value="F:DNA binding"/>
    <property type="evidence" value="ECO:0007669"/>
    <property type="project" value="UniProtKB-KW"/>
</dbReference>
<dbReference type="PROSITE" id="PS50967">
    <property type="entry name" value="HRDC"/>
    <property type="match status" value="1"/>
</dbReference>
<dbReference type="Gene3D" id="1.10.150.80">
    <property type="entry name" value="HRDC domain"/>
    <property type="match status" value="1"/>
</dbReference>
<evidence type="ECO:0000313" key="28">
    <source>
        <dbReference type="RefSeq" id="XP_025419353.1"/>
    </source>
</evidence>
<dbReference type="AlphaFoldDB" id="A0A8B8G907"/>
<dbReference type="SMART" id="SM00487">
    <property type="entry name" value="DEXDc"/>
    <property type="match status" value="1"/>
</dbReference>
<feature type="region of interest" description="Disordered" evidence="23">
    <location>
        <begin position="58"/>
        <end position="110"/>
    </location>
</feature>
<feature type="compositionally biased region" description="Polar residues" evidence="23">
    <location>
        <begin position="89"/>
        <end position="109"/>
    </location>
</feature>
<dbReference type="GO" id="GO:0005634">
    <property type="term" value="C:nucleus"/>
    <property type="evidence" value="ECO:0007669"/>
    <property type="project" value="UniProtKB-SubCell"/>
</dbReference>
<dbReference type="RefSeq" id="XP_025419353.1">
    <property type="nucleotide sequence ID" value="XM_025563568.1"/>
</dbReference>
<evidence type="ECO:0000256" key="17">
    <source>
        <dbReference type="ARBA" id="ARBA00034808"/>
    </source>
</evidence>
<dbReference type="PROSITE" id="PS00690">
    <property type="entry name" value="DEAH_ATP_HELICASE"/>
    <property type="match status" value="1"/>
</dbReference>
<dbReference type="SMART" id="SM00490">
    <property type="entry name" value="HELICc"/>
    <property type="match status" value="1"/>
</dbReference>
<dbReference type="FunFam" id="1.10.10.10:FF:000495">
    <property type="entry name" value="RecQ family helicase MusN"/>
    <property type="match status" value="1"/>
</dbReference>
<evidence type="ECO:0000256" key="3">
    <source>
        <dbReference type="ARBA" id="ARBA00005446"/>
    </source>
</evidence>
<keyword evidence="8" id="KW-0378">Hydrolase</keyword>